<dbReference type="EMBL" id="VSRR010010960">
    <property type="protein sequence ID" value="MPC52537.1"/>
    <property type="molecule type" value="Genomic_DNA"/>
</dbReference>
<dbReference type="AlphaFoldDB" id="A0A5B7G4T7"/>
<dbReference type="Proteomes" id="UP000324222">
    <property type="component" value="Unassembled WGS sequence"/>
</dbReference>
<evidence type="ECO:0000313" key="1">
    <source>
        <dbReference type="EMBL" id="MPC52537.1"/>
    </source>
</evidence>
<comment type="caution">
    <text evidence="1">The sequence shown here is derived from an EMBL/GenBank/DDBJ whole genome shotgun (WGS) entry which is preliminary data.</text>
</comment>
<organism evidence="1 2">
    <name type="scientific">Portunus trituberculatus</name>
    <name type="common">Swimming crab</name>
    <name type="synonym">Neptunus trituberculatus</name>
    <dbReference type="NCBI Taxonomy" id="210409"/>
    <lineage>
        <taxon>Eukaryota</taxon>
        <taxon>Metazoa</taxon>
        <taxon>Ecdysozoa</taxon>
        <taxon>Arthropoda</taxon>
        <taxon>Crustacea</taxon>
        <taxon>Multicrustacea</taxon>
        <taxon>Malacostraca</taxon>
        <taxon>Eumalacostraca</taxon>
        <taxon>Eucarida</taxon>
        <taxon>Decapoda</taxon>
        <taxon>Pleocyemata</taxon>
        <taxon>Brachyura</taxon>
        <taxon>Eubrachyura</taxon>
        <taxon>Portunoidea</taxon>
        <taxon>Portunidae</taxon>
        <taxon>Portuninae</taxon>
        <taxon>Portunus</taxon>
    </lineage>
</organism>
<keyword evidence="2" id="KW-1185">Reference proteome</keyword>
<protein>
    <submittedName>
        <fullName evidence="1">Uncharacterized protein</fullName>
    </submittedName>
</protein>
<proteinExistence type="predicted"/>
<sequence>MLLDTLPGCQALPGILQGSQTLVWRPAKTDIARIFCLQSRHFVNPCQDAANYKTCLAVN</sequence>
<accession>A0A5B7G4T7</accession>
<gene>
    <name evidence="1" type="ORF">E2C01_046408</name>
</gene>
<evidence type="ECO:0000313" key="2">
    <source>
        <dbReference type="Proteomes" id="UP000324222"/>
    </source>
</evidence>
<reference evidence="1 2" key="1">
    <citation type="submission" date="2019-05" db="EMBL/GenBank/DDBJ databases">
        <title>Another draft genome of Portunus trituberculatus and its Hox gene families provides insights of decapod evolution.</title>
        <authorList>
            <person name="Jeong J.-H."/>
            <person name="Song I."/>
            <person name="Kim S."/>
            <person name="Choi T."/>
            <person name="Kim D."/>
            <person name="Ryu S."/>
            <person name="Kim W."/>
        </authorList>
    </citation>
    <scope>NUCLEOTIDE SEQUENCE [LARGE SCALE GENOMIC DNA]</scope>
    <source>
        <tissue evidence="1">Muscle</tissue>
    </source>
</reference>
<name>A0A5B7G4T7_PORTR</name>